<dbReference type="Pfam" id="PF07969">
    <property type="entry name" value="Amidohydro_3"/>
    <property type="match status" value="1"/>
</dbReference>
<evidence type="ECO:0000256" key="1">
    <source>
        <dbReference type="SAM" id="MobiDB-lite"/>
    </source>
</evidence>
<evidence type="ECO:0000313" key="4">
    <source>
        <dbReference type="EMBL" id="RVQ66447.1"/>
    </source>
</evidence>
<dbReference type="RefSeq" id="WP_127612869.1">
    <property type="nucleotide sequence ID" value="NZ_RXOL01000004.1"/>
</dbReference>
<dbReference type="Proteomes" id="UP000283003">
    <property type="component" value="Unassembled WGS sequence"/>
</dbReference>
<evidence type="ECO:0000256" key="2">
    <source>
        <dbReference type="SAM" id="SignalP"/>
    </source>
</evidence>
<dbReference type="GO" id="GO:0016810">
    <property type="term" value="F:hydrolase activity, acting on carbon-nitrogen (but not peptide) bonds"/>
    <property type="evidence" value="ECO:0007669"/>
    <property type="project" value="InterPro"/>
</dbReference>
<evidence type="ECO:0000313" key="5">
    <source>
        <dbReference type="Proteomes" id="UP000283003"/>
    </source>
</evidence>
<keyword evidence="5" id="KW-1185">Reference proteome</keyword>
<dbReference type="SUPFAM" id="SSF51338">
    <property type="entry name" value="Composite domain of metallo-dependent hydrolases"/>
    <property type="match status" value="1"/>
</dbReference>
<feature type="chain" id="PRO_5019508197" evidence="2">
    <location>
        <begin position="26"/>
        <end position="586"/>
    </location>
</feature>
<dbReference type="Gene3D" id="3.20.20.140">
    <property type="entry name" value="Metal-dependent hydrolases"/>
    <property type="match status" value="1"/>
</dbReference>
<dbReference type="Gene3D" id="2.30.40.10">
    <property type="entry name" value="Urease, subunit C, domain 1"/>
    <property type="match status" value="1"/>
</dbReference>
<dbReference type="PANTHER" id="PTHR22642:SF2">
    <property type="entry name" value="PROTEIN LONG AFTER FAR-RED 3"/>
    <property type="match status" value="1"/>
</dbReference>
<sequence>MIGRTKISALLAATVLATAPIAAWADTLVDDVQGIRVAPDGTVERFAAMLIDDAGRVKATYRQGAKKPKDKDVDYRVEGKGRVLLPGFIDSHVHLSAIGFNAMGLDLSDTTSMAEALTRIADYAQRNPTKPWIIGRGWNEVAWNLGRLPTAAELDAAVPDRPVWLLRADGHAGWANGLALQRAGVTAQTKAPTGGRIVQAGGVPSGILIDAATALVESKLPPPLPEERDIAFRKAQEMLLARGITAVADMGTTLLDWQAVRREADVNRLHLRIASYANGVDDMVTIAGPGPSPWLYGDRLKLIGVKLWLDGALGSRGAWLTKPYADARDSTGLQLIGGTQLRNLMSRAAMDDFQIALHAIGDAANREALDAISEMQASYPGDRRWRIEHAQVIDPADIPRFAQLGVIASMQPHHQVSDRTMAQARLSPDRLAGAYAWKSLLNSKAHLAFGSDAPVELPDVFEGIADAITRQDKAGEPFGGWQPQEIISREQALAAYTEGGAYAVGAEGRFGTLAKGEFADFVLVTVDPLLAPPATLRQGRVLETWIAGHKVWSQSGGGLNYGAATSAATGKATSGPTGNAAAPEGR</sequence>
<dbReference type="Gene3D" id="3.10.310.70">
    <property type="match status" value="1"/>
</dbReference>
<dbReference type="AlphaFoldDB" id="A0A437GWG1"/>
<proteinExistence type="predicted"/>
<dbReference type="PANTHER" id="PTHR22642">
    <property type="entry name" value="IMIDAZOLONEPROPIONASE"/>
    <property type="match status" value="1"/>
</dbReference>
<protein>
    <submittedName>
        <fullName evidence="4">Amidohydrolase</fullName>
    </submittedName>
</protein>
<dbReference type="InterPro" id="IPR011059">
    <property type="entry name" value="Metal-dep_hydrolase_composite"/>
</dbReference>
<dbReference type="InterPro" id="IPR033932">
    <property type="entry name" value="YtcJ-like"/>
</dbReference>
<feature type="compositionally biased region" description="Low complexity" evidence="1">
    <location>
        <begin position="565"/>
        <end position="578"/>
    </location>
</feature>
<dbReference type="InterPro" id="IPR032466">
    <property type="entry name" value="Metal_Hydrolase"/>
</dbReference>
<dbReference type="SUPFAM" id="SSF51556">
    <property type="entry name" value="Metallo-dependent hydrolases"/>
    <property type="match status" value="1"/>
</dbReference>
<name>A0A437GWG1_9SPHN</name>
<feature type="domain" description="Amidohydrolase 3" evidence="3">
    <location>
        <begin position="80"/>
        <end position="549"/>
    </location>
</feature>
<keyword evidence="2" id="KW-0732">Signal</keyword>
<feature type="region of interest" description="Disordered" evidence="1">
    <location>
        <begin position="565"/>
        <end position="586"/>
    </location>
</feature>
<organism evidence="4 5">
    <name type="scientific">Croceicoccus ponticola</name>
    <dbReference type="NCBI Taxonomy" id="2217664"/>
    <lineage>
        <taxon>Bacteria</taxon>
        <taxon>Pseudomonadati</taxon>
        <taxon>Pseudomonadota</taxon>
        <taxon>Alphaproteobacteria</taxon>
        <taxon>Sphingomonadales</taxon>
        <taxon>Erythrobacteraceae</taxon>
        <taxon>Croceicoccus</taxon>
    </lineage>
</organism>
<dbReference type="OrthoDB" id="9811399at2"/>
<dbReference type="InterPro" id="IPR013108">
    <property type="entry name" value="Amidohydro_3"/>
</dbReference>
<comment type="caution">
    <text evidence="4">The sequence shown here is derived from an EMBL/GenBank/DDBJ whole genome shotgun (WGS) entry which is preliminary data.</text>
</comment>
<reference evidence="4 5" key="1">
    <citation type="submission" date="2018-12" db="EMBL/GenBank/DDBJ databases">
        <title>Croceicoccus ponticola sp. nov., a lipolytic bacterium isolated from seawater.</title>
        <authorList>
            <person name="Yoon J.-H."/>
        </authorList>
    </citation>
    <scope>NUCLEOTIDE SEQUENCE [LARGE SCALE GENOMIC DNA]</scope>
    <source>
        <strain evidence="4 5">GM-16</strain>
    </source>
</reference>
<evidence type="ECO:0000259" key="3">
    <source>
        <dbReference type="Pfam" id="PF07969"/>
    </source>
</evidence>
<accession>A0A437GWG1</accession>
<dbReference type="CDD" id="cd01300">
    <property type="entry name" value="YtcJ_like"/>
    <property type="match status" value="1"/>
</dbReference>
<keyword evidence="4" id="KW-0378">Hydrolase</keyword>
<dbReference type="EMBL" id="RXOL01000004">
    <property type="protein sequence ID" value="RVQ66447.1"/>
    <property type="molecule type" value="Genomic_DNA"/>
</dbReference>
<feature type="signal peptide" evidence="2">
    <location>
        <begin position="1"/>
        <end position="25"/>
    </location>
</feature>
<gene>
    <name evidence="4" type="ORF">EKN06_10505</name>
</gene>